<organism evidence="5 6">
    <name type="scientific">Actinokineospora alba</name>
    <dbReference type="NCBI Taxonomy" id="504798"/>
    <lineage>
        <taxon>Bacteria</taxon>
        <taxon>Bacillati</taxon>
        <taxon>Actinomycetota</taxon>
        <taxon>Actinomycetes</taxon>
        <taxon>Pseudonocardiales</taxon>
        <taxon>Pseudonocardiaceae</taxon>
        <taxon>Actinokineospora</taxon>
    </lineage>
</organism>
<evidence type="ECO:0000256" key="1">
    <source>
        <dbReference type="ARBA" id="ARBA00023015"/>
    </source>
</evidence>
<dbReference type="GO" id="GO:0043565">
    <property type="term" value="F:sequence-specific DNA binding"/>
    <property type="evidence" value="ECO:0007669"/>
    <property type="project" value="InterPro"/>
</dbReference>
<accession>A0A1H0GCY7</accession>
<proteinExistence type="predicted"/>
<dbReference type="InterPro" id="IPR037923">
    <property type="entry name" value="HTH-like"/>
</dbReference>
<keyword evidence="6" id="KW-1185">Reference proteome</keyword>
<feature type="domain" description="HTH araC/xylS-type" evidence="4">
    <location>
        <begin position="184"/>
        <end position="282"/>
    </location>
</feature>
<evidence type="ECO:0000313" key="5">
    <source>
        <dbReference type="EMBL" id="SDO04730.1"/>
    </source>
</evidence>
<dbReference type="OrthoDB" id="9799345at2"/>
<dbReference type="SUPFAM" id="SSF46689">
    <property type="entry name" value="Homeodomain-like"/>
    <property type="match status" value="1"/>
</dbReference>
<dbReference type="SUPFAM" id="SSF51215">
    <property type="entry name" value="Regulatory protein AraC"/>
    <property type="match status" value="1"/>
</dbReference>
<dbReference type="EMBL" id="FNJB01000001">
    <property type="protein sequence ID" value="SDO04730.1"/>
    <property type="molecule type" value="Genomic_DNA"/>
</dbReference>
<reference evidence="6" key="1">
    <citation type="submission" date="2016-10" db="EMBL/GenBank/DDBJ databases">
        <authorList>
            <person name="Varghese N."/>
            <person name="Submissions S."/>
        </authorList>
    </citation>
    <scope>NUCLEOTIDE SEQUENCE [LARGE SCALE GENOMIC DNA]</scope>
    <source>
        <strain evidence="6">IBRC-M 10655</strain>
    </source>
</reference>
<dbReference type="GO" id="GO:0003700">
    <property type="term" value="F:DNA-binding transcription factor activity"/>
    <property type="evidence" value="ECO:0007669"/>
    <property type="project" value="InterPro"/>
</dbReference>
<dbReference type="InterPro" id="IPR009057">
    <property type="entry name" value="Homeodomain-like_sf"/>
</dbReference>
<dbReference type="InterPro" id="IPR050204">
    <property type="entry name" value="AraC_XylS_family_regulators"/>
</dbReference>
<dbReference type="STRING" id="504798.SAMN05421871_103122"/>
<protein>
    <submittedName>
        <fullName evidence="5">AraC-type DNA-binding protein</fullName>
    </submittedName>
</protein>
<dbReference type="Pfam" id="PF12833">
    <property type="entry name" value="HTH_18"/>
    <property type="match status" value="1"/>
</dbReference>
<keyword evidence="1" id="KW-0805">Transcription regulation</keyword>
<gene>
    <name evidence="5" type="ORF">SAMN05192558_101749</name>
</gene>
<dbReference type="PANTHER" id="PTHR46796">
    <property type="entry name" value="HTH-TYPE TRANSCRIPTIONAL ACTIVATOR RHAS-RELATED"/>
    <property type="match status" value="1"/>
</dbReference>
<dbReference type="InterPro" id="IPR003313">
    <property type="entry name" value="AraC-bd"/>
</dbReference>
<dbReference type="PROSITE" id="PS01124">
    <property type="entry name" value="HTH_ARAC_FAMILY_2"/>
    <property type="match status" value="1"/>
</dbReference>
<dbReference type="SMART" id="SM00342">
    <property type="entry name" value="HTH_ARAC"/>
    <property type="match status" value="1"/>
</dbReference>
<name>A0A1H0GCY7_9PSEU</name>
<dbReference type="AlphaFoldDB" id="A0A1H0GCY7"/>
<evidence type="ECO:0000313" key="6">
    <source>
        <dbReference type="Proteomes" id="UP000199651"/>
    </source>
</evidence>
<evidence type="ECO:0000256" key="2">
    <source>
        <dbReference type="ARBA" id="ARBA00023125"/>
    </source>
</evidence>
<dbReference type="Gene3D" id="1.10.10.60">
    <property type="entry name" value="Homeodomain-like"/>
    <property type="match status" value="1"/>
</dbReference>
<evidence type="ECO:0000259" key="4">
    <source>
        <dbReference type="PROSITE" id="PS01124"/>
    </source>
</evidence>
<keyword evidence="3" id="KW-0804">Transcription</keyword>
<keyword evidence="2 5" id="KW-0238">DNA-binding</keyword>
<dbReference type="Proteomes" id="UP000199651">
    <property type="component" value="Unassembled WGS sequence"/>
</dbReference>
<sequence>MVKNGQPAIPEIAYSPPSAAAAGVEVLTLADLRERARGQELGSPQRPEFHLLFAVDAGTLWHAVDFTPYTVTAGSWLWVRPGQVQRFGDLASAEGTVVFFQPSFLSPATARVDDRFGPVHWHATGSAATAARGALDHLAREYADQALPDAVRTELLGHLLAALLLRIAHLSPGTPAAEPGETFRRFRDAVERDFAAARQVGHYARMLGYSPRTLSRATLAAAGVGAKEFIDLRVVLEAKRLLAHGDRPVAVIAHQLGFPDATNFSKFFHHRVGRTPGAFRTSARAPL</sequence>
<dbReference type="RefSeq" id="WP_091369863.1">
    <property type="nucleotide sequence ID" value="NZ_FNDV01000003.1"/>
</dbReference>
<dbReference type="InterPro" id="IPR018060">
    <property type="entry name" value="HTH_AraC"/>
</dbReference>
<evidence type="ECO:0000256" key="3">
    <source>
        <dbReference type="ARBA" id="ARBA00023163"/>
    </source>
</evidence>
<dbReference type="Pfam" id="PF02311">
    <property type="entry name" value="AraC_binding"/>
    <property type="match status" value="1"/>
</dbReference>